<feature type="compositionally biased region" description="Basic and acidic residues" evidence="2">
    <location>
        <begin position="404"/>
        <end position="430"/>
    </location>
</feature>
<comment type="caution">
    <text evidence="3">The sequence shown here is derived from an EMBL/GenBank/DDBJ whole genome shotgun (WGS) entry which is preliminary data.</text>
</comment>
<protein>
    <recommendedName>
        <fullName evidence="5">Serum response factor-binding protein 1</fullName>
    </recommendedName>
</protein>
<organism evidence="3 4">
    <name type="scientific">Ranatra chinensis</name>
    <dbReference type="NCBI Taxonomy" id="642074"/>
    <lineage>
        <taxon>Eukaryota</taxon>
        <taxon>Metazoa</taxon>
        <taxon>Ecdysozoa</taxon>
        <taxon>Arthropoda</taxon>
        <taxon>Hexapoda</taxon>
        <taxon>Insecta</taxon>
        <taxon>Pterygota</taxon>
        <taxon>Neoptera</taxon>
        <taxon>Paraneoptera</taxon>
        <taxon>Hemiptera</taxon>
        <taxon>Heteroptera</taxon>
        <taxon>Panheteroptera</taxon>
        <taxon>Nepomorpha</taxon>
        <taxon>Nepidae</taxon>
        <taxon>Ranatrinae</taxon>
        <taxon>Ranatra</taxon>
    </lineage>
</organism>
<keyword evidence="1" id="KW-0175">Coiled coil</keyword>
<feature type="region of interest" description="Disordered" evidence="2">
    <location>
        <begin position="290"/>
        <end position="336"/>
    </location>
</feature>
<evidence type="ECO:0000313" key="4">
    <source>
        <dbReference type="Proteomes" id="UP001558652"/>
    </source>
</evidence>
<sequence length="467" mass="54533">MEPLSQSSFNNYVVAMRQNVRRARVQTIHKLTKVIKRLREKKGSEEQKQKNSAKADRLAEEILVMHALFDWCVKIVHELDLYLSIFVVFTDFVRCGYVKAMSDVTSEAKNDVQTKNDAQSRRCRLKMKDDEIAKECLQNTRKPEELIADVNSSVGTRAWARLSIHKSLSDPIAKFHVMYPDWRETVPMLLNLTKKERKKLLAKKIRKINKESRRKSTIKRPDFLDQPIQEVDGRISGTGREIIKSKGNTFIVEEVMTAEKLKVEEKMPKVEKKNKLDRLETEKKVVNNFNSNKLPVVNSQKEPSPPTSLKDEKLDSDSSSIQSDKETSWENGETELKPLVEEKHVDPFFVTSDNKEYLSYVVPVEIEDVVPDRPKQRPSDEWKNNKQKFNRPRPGGEQFFKMRKSTERSNQFDKADRFERKRGLQTDFRKTQRQSENIKEENLHPSWQAKKKFSTLPSFQGKKVTFD</sequence>
<feature type="compositionally biased region" description="Basic and acidic residues" evidence="2">
    <location>
        <begin position="370"/>
        <end position="384"/>
    </location>
</feature>
<gene>
    <name evidence="3" type="ORF">AAG570_004008</name>
</gene>
<dbReference type="Proteomes" id="UP001558652">
    <property type="component" value="Unassembled WGS sequence"/>
</dbReference>
<dbReference type="PANTHER" id="PTHR23325">
    <property type="entry name" value="SERUM RESPONSE FACTOR-BINDING"/>
    <property type="match status" value="1"/>
</dbReference>
<dbReference type="PANTHER" id="PTHR23325:SF1">
    <property type="entry name" value="SERUM RESPONSE FACTOR-BINDING PROTEIN 1"/>
    <property type="match status" value="1"/>
</dbReference>
<name>A0ABD0YF49_9HEMI</name>
<feature type="coiled-coil region" evidence="1">
    <location>
        <begin position="28"/>
        <end position="61"/>
    </location>
</feature>
<reference evidence="3 4" key="1">
    <citation type="submission" date="2024-07" db="EMBL/GenBank/DDBJ databases">
        <title>Chromosome-level genome assembly of the water stick insect Ranatra chinensis (Heteroptera: Nepidae).</title>
        <authorList>
            <person name="Liu X."/>
        </authorList>
    </citation>
    <scope>NUCLEOTIDE SEQUENCE [LARGE SCALE GENOMIC DNA]</scope>
    <source>
        <strain evidence="3">Cailab_2021Rc</strain>
        <tissue evidence="3">Muscle</tissue>
    </source>
</reference>
<feature type="compositionally biased region" description="Polar residues" evidence="2">
    <location>
        <begin position="290"/>
        <end position="302"/>
    </location>
</feature>
<dbReference type="InterPro" id="IPR037393">
    <property type="entry name" value="Bud22/SRFB1"/>
</dbReference>
<evidence type="ECO:0008006" key="5">
    <source>
        <dbReference type="Google" id="ProtNLM"/>
    </source>
</evidence>
<dbReference type="AlphaFoldDB" id="A0ABD0YF49"/>
<evidence type="ECO:0000256" key="2">
    <source>
        <dbReference type="SAM" id="MobiDB-lite"/>
    </source>
</evidence>
<accession>A0ABD0YF49</accession>
<dbReference type="EMBL" id="JBFDAA010000015">
    <property type="protein sequence ID" value="KAL1117693.1"/>
    <property type="molecule type" value="Genomic_DNA"/>
</dbReference>
<proteinExistence type="predicted"/>
<evidence type="ECO:0000313" key="3">
    <source>
        <dbReference type="EMBL" id="KAL1117693.1"/>
    </source>
</evidence>
<keyword evidence="4" id="KW-1185">Reference proteome</keyword>
<feature type="compositionally biased region" description="Basic and acidic residues" evidence="2">
    <location>
        <begin position="323"/>
        <end position="336"/>
    </location>
</feature>
<feature type="region of interest" description="Disordered" evidence="2">
    <location>
        <begin position="368"/>
        <end position="445"/>
    </location>
</feature>
<evidence type="ECO:0000256" key="1">
    <source>
        <dbReference type="SAM" id="Coils"/>
    </source>
</evidence>